<evidence type="ECO:0000313" key="8">
    <source>
        <dbReference type="EMBL" id="CAL0317726.1"/>
    </source>
</evidence>
<evidence type="ECO:0000256" key="2">
    <source>
        <dbReference type="ARBA" id="ARBA00022499"/>
    </source>
</evidence>
<name>A0AAV1X9Y0_LUPLU</name>
<feature type="domain" description="Autophagy protein ATG5 UblB" evidence="6">
    <location>
        <begin position="73"/>
        <end position="206"/>
    </location>
</feature>
<evidence type="ECO:0000313" key="9">
    <source>
        <dbReference type="Proteomes" id="UP001497480"/>
    </source>
</evidence>
<dbReference type="InterPro" id="IPR007239">
    <property type="entry name" value="Atg5"/>
</dbReference>
<dbReference type="PANTHER" id="PTHR13040">
    <property type="entry name" value="AUTOPHAGY PROTEIN 5"/>
    <property type="match status" value="1"/>
</dbReference>
<dbReference type="Pfam" id="PF20637">
    <property type="entry name" value="ATG5_HBR"/>
    <property type="match status" value="1"/>
</dbReference>
<dbReference type="Proteomes" id="UP001497480">
    <property type="component" value="Unassembled WGS sequence"/>
</dbReference>
<keyword evidence="4 5" id="KW-0072">Autophagy</keyword>
<keyword evidence="5" id="KW-0963">Cytoplasm</keyword>
<dbReference type="AlphaFoldDB" id="A0AAV1X9Y0"/>
<dbReference type="InterPro" id="IPR048318">
    <property type="entry name" value="ATG5_UblB"/>
</dbReference>
<evidence type="ECO:0000256" key="3">
    <source>
        <dbReference type="ARBA" id="ARBA00022843"/>
    </source>
</evidence>
<dbReference type="GO" id="GO:0034045">
    <property type="term" value="C:phagophore assembly site membrane"/>
    <property type="evidence" value="ECO:0007669"/>
    <property type="project" value="TreeGrafter"/>
</dbReference>
<organism evidence="8 9">
    <name type="scientific">Lupinus luteus</name>
    <name type="common">European yellow lupine</name>
    <dbReference type="NCBI Taxonomy" id="3873"/>
    <lineage>
        <taxon>Eukaryota</taxon>
        <taxon>Viridiplantae</taxon>
        <taxon>Streptophyta</taxon>
        <taxon>Embryophyta</taxon>
        <taxon>Tracheophyta</taxon>
        <taxon>Spermatophyta</taxon>
        <taxon>Magnoliopsida</taxon>
        <taxon>eudicotyledons</taxon>
        <taxon>Gunneridae</taxon>
        <taxon>Pentapetalae</taxon>
        <taxon>rosids</taxon>
        <taxon>fabids</taxon>
        <taxon>Fabales</taxon>
        <taxon>Fabaceae</taxon>
        <taxon>Papilionoideae</taxon>
        <taxon>50 kb inversion clade</taxon>
        <taxon>genistoids sensu lato</taxon>
        <taxon>core genistoids</taxon>
        <taxon>Genisteae</taxon>
        <taxon>Lupinus</taxon>
    </lineage>
</organism>
<comment type="similarity">
    <text evidence="1 5">Belongs to the ATG5 family.</text>
</comment>
<comment type="subcellular location">
    <subcellularLocation>
        <location evidence="5">Cytoplasm</location>
    </subcellularLocation>
</comment>
<dbReference type="EMBL" id="CAXHTB010000013">
    <property type="protein sequence ID" value="CAL0317726.1"/>
    <property type="molecule type" value="Genomic_DNA"/>
</dbReference>
<accession>A0AAV1X9Y0</accession>
<dbReference type="Pfam" id="PF04106">
    <property type="entry name" value="ATG5_UblB"/>
    <property type="match status" value="1"/>
</dbReference>
<comment type="function">
    <text evidence="5">Required for autophagy.</text>
</comment>
<gene>
    <name evidence="8" type="ORF">LLUT_LOCUS18786</name>
</gene>
<evidence type="ECO:0000259" key="6">
    <source>
        <dbReference type="Pfam" id="PF04106"/>
    </source>
</evidence>
<proteinExistence type="inferred from homology"/>
<dbReference type="Gene3D" id="3.10.20.90">
    <property type="entry name" value="Phosphatidylinositol 3-kinase Catalytic Subunit, Chain A, domain 1"/>
    <property type="match status" value="1"/>
</dbReference>
<dbReference type="GO" id="GO:0005776">
    <property type="term" value="C:autophagosome"/>
    <property type="evidence" value="ECO:0007669"/>
    <property type="project" value="TreeGrafter"/>
</dbReference>
<dbReference type="GO" id="GO:0019776">
    <property type="term" value="F:Atg8-family ligase activity"/>
    <property type="evidence" value="ECO:0007669"/>
    <property type="project" value="TreeGrafter"/>
</dbReference>
<dbReference type="GO" id="GO:0034274">
    <property type="term" value="C:Atg12-Atg5-Atg16 complex"/>
    <property type="evidence" value="ECO:0007669"/>
    <property type="project" value="TreeGrafter"/>
</dbReference>
<protein>
    <recommendedName>
        <fullName evidence="5">Autophagy protein 5</fullName>
    </recommendedName>
</protein>
<dbReference type="FunFam" id="3.10.20.90:FF:000370">
    <property type="entry name" value="Autophagy protein 5"/>
    <property type="match status" value="1"/>
</dbReference>
<dbReference type="GO" id="GO:0000422">
    <property type="term" value="P:autophagy of mitochondrion"/>
    <property type="evidence" value="ECO:0007669"/>
    <property type="project" value="TreeGrafter"/>
</dbReference>
<sequence>MNGNSKNIMNMSQPDQVELWHSVFSGNLESYHRVSSKLKLGTVENEYTDSINSAISQQCTEETHGAGQMKTGRIPVRLYAWTVGEDFDDLEDAPQIDNWDKVSYINRPVEIHKEDGKYFSLNDAVKSIVSEFFPISTFVNEGDASINQSTGEEEDNTCDPVSSSHPLEKAEIKLVRIQGIEPKLEIPFSWVVNNLMNPGYFLHMCVCLKVSEANAMQ</sequence>
<dbReference type="GO" id="GO:0034727">
    <property type="term" value="P:piecemeal microautophagy of the nucleus"/>
    <property type="evidence" value="ECO:0007669"/>
    <property type="project" value="TreeGrafter"/>
</dbReference>
<evidence type="ECO:0000259" key="7">
    <source>
        <dbReference type="Pfam" id="PF20637"/>
    </source>
</evidence>
<evidence type="ECO:0000256" key="5">
    <source>
        <dbReference type="RuleBase" id="RU361202"/>
    </source>
</evidence>
<dbReference type="GO" id="GO:0044233">
    <property type="term" value="C:mitochondria-associated endoplasmic reticulum membrane contact site"/>
    <property type="evidence" value="ECO:0007669"/>
    <property type="project" value="TreeGrafter"/>
</dbReference>
<evidence type="ECO:0000256" key="4">
    <source>
        <dbReference type="ARBA" id="ARBA00023006"/>
    </source>
</evidence>
<dbReference type="Gene3D" id="1.10.246.190">
    <property type="entry name" value="Autophagy protein Apg5, helix rich domain"/>
    <property type="match status" value="1"/>
</dbReference>
<reference evidence="8 9" key="1">
    <citation type="submission" date="2024-03" db="EMBL/GenBank/DDBJ databases">
        <authorList>
            <person name="Martinez-Hernandez J."/>
        </authorList>
    </citation>
    <scope>NUCLEOTIDE SEQUENCE [LARGE SCALE GENOMIC DNA]</scope>
</reference>
<feature type="domain" description="Autophagy protein ATG5 alpha-helical bundle region" evidence="7">
    <location>
        <begin position="2"/>
        <end position="39"/>
    </location>
</feature>
<keyword evidence="5" id="KW-0813">Transport</keyword>
<comment type="caution">
    <text evidence="8">The sequence shown here is derived from an EMBL/GenBank/DDBJ whole genome shotgun (WGS) entry which is preliminary data.</text>
</comment>
<dbReference type="InterPro" id="IPR042526">
    <property type="entry name" value="Atg5_HR"/>
</dbReference>
<dbReference type="PANTHER" id="PTHR13040:SF2">
    <property type="entry name" value="AUTOPHAGY PROTEIN 5"/>
    <property type="match status" value="1"/>
</dbReference>
<dbReference type="InterPro" id="IPR048940">
    <property type="entry name" value="ATG5_HBR"/>
</dbReference>
<keyword evidence="3 5" id="KW-0832">Ubl conjugation</keyword>
<dbReference type="GO" id="GO:0061908">
    <property type="term" value="C:phagophore"/>
    <property type="evidence" value="ECO:0007669"/>
    <property type="project" value="TreeGrafter"/>
</dbReference>
<keyword evidence="9" id="KW-1185">Reference proteome</keyword>
<keyword evidence="2 5" id="KW-1017">Isopeptide bond</keyword>
<evidence type="ECO:0000256" key="1">
    <source>
        <dbReference type="ARBA" id="ARBA00006910"/>
    </source>
</evidence>
<dbReference type="GO" id="GO:0006995">
    <property type="term" value="P:cellular response to nitrogen starvation"/>
    <property type="evidence" value="ECO:0007669"/>
    <property type="project" value="TreeGrafter"/>
</dbReference>
<comment type="subunit">
    <text evidence="5">Conjugated with ATG12.</text>
</comment>